<gene>
    <name evidence="1" type="ORF">CCHLO57077_00000501</name>
</gene>
<dbReference type="AlphaFoldDB" id="A0AA35MA82"/>
<sequence length="285" mass="31353">MFLPSPRLGPIRTQTAWFPDLRQLQVPHCLEHGKYDPFPGATAVAAGPQPTSSTRVAVTVTVGADTVVVLAVTLTQHEQADENRLGSGHWLVAKVGTMLGTTLIPHNYASNIRRRVLEDRGSDCPAARFSQVGQILGYGGTAFAHVVFGTIVTLRKELHIEMRDPMGTPIPAHCPVTWLAQLSPEQAAARFDSQASRAAPIIRPTCMIGNDMLDQFAKGGQDNSASRNTVLIFPTIQRDIDEAFPLLYSTIKDYGLLIEGFAYKAYTKNVNSLRRERRPWCEFPT</sequence>
<reference evidence="1" key="1">
    <citation type="submission" date="2023-01" db="EMBL/GenBank/DDBJ databases">
        <authorList>
            <person name="Piombo E."/>
        </authorList>
    </citation>
    <scope>NUCLEOTIDE SEQUENCE</scope>
</reference>
<evidence type="ECO:0000313" key="1">
    <source>
        <dbReference type="EMBL" id="CAI6093427.1"/>
    </source>
</evidence>
<proteinExistence type="predicted"/>
<accession>A0AA35MA82</accession>
<dbReference type="Proteomes" id="UP001160390">
    <property type="component" value="Unassembled WGS sequence"/>
</dbReference>
<organism evidence="1 2">
    <name type="scientific">Clonostachys chloroleuca</name>
    <dbReference type="NCBI Taxonomy" id="1926264"/>
    <lineage>
        <taxon>Eukaryota</taxon>
        <taxon>Fungi</taxon>
        <taxon>Dikarya</taxon>
        <taxon>Ascomycota</taxon>
        <taxon>Pezizomycotina</taxon>
        <taxon>Sordariomycetes</taxon>
        <taxon>Hypocreomycetidae</taxon>
        <taxon>Hypocreales</taxon>
        <taxon>Bionectriaceae</taxon>
        <taxon>Clonostachys</taxon>
    </lineage>
</organism>
<dbReference type="EMBL" id="CABFNP030001245">
    <property type="protein sequence ID" value="CAI6093427.1"/>
    <property type="molecule type" value="Genomic_DNA"/>
</dbReference>
<evidence type="ECO:0000313" key="2">
    <source>
        <dbReference type="Proteomes" id="UP001160390"/>
    </source>
</evidence>
<comment type="caution">
    <text evidence="1">The sequence shown here is derived from an EMBL/GenBank/DDBJ whole genome shotgun (WGS) entry which is preliminary data.</text>
</comment>
<protein>
    <submittedName>
        <fullName evidence="1">Uncharacterized protein</fullName>
    </submittedName>
</protein>
<keyword evidence="2" id="KW-1185">Reference proteome</keyword>
<name>A0AA35MA82_9HYPO</name>